<evidence type="ECO:0000313" key="3">
    <source>
        <dbReference type="Proteomes" id="UP001144396"/>
    </source>
</evidence>
<feature type="compositionally biased region" description="Basic residues" evidence="1">
    <location>
        <begin position="30"/>
        <end position="43"/>
    </location>
</feature>
<name>A0A9W6CSF7_9MICO</name>
<evidence type="ECO:0000256" key="1">
    <source>
        <dbReference type="SAM" id="MobiDB-lite"/>
    </source>
</evidence>
<feature type="region of interest" description="Disordered" evidence="1">
    <location>
        <begin position="1"/>
        <end position="43"/>
    </location>
</feature>
<sequence length="187" mass="19222">MPPGFLKSARNPRARAGKYDRTQASEARGSRMRRARGSRHRAGRPASAVLAAAALVAALTACDPHSVAVRTYDGPAEDGIATPAPSDAPAGQFDPGVAWVDDGERIALTIPGSSSCPYVPTDISVPDPSIIEIEVVRTGGDACTADLGLRTHEIPTPRGVAKGAPVRVEVVGIGDFVLPPIGPSVTG</sequence>
<keyword evidence="3" id="KW-1185">Reference proteome</keyword>
<proteinExistence type="predicted"/>
<comment type="caution">
    <text evidence="2">The sequence shown here is derived from an EMBL/GenBank/DDBJ whole genome shotgun (WGS) entry which is preliminary data.</text>
</comment>
<dbReference type="Proteomes" id="UP001144396">
    <property type="component" value="Unassembled WGS sequence"/>
</dbReference>
<protein>
    <submittedName>
        <fullName evidence="2">Uncharacterized protein</fullName>
    </submittedName>
</protein>
<accession>A0A9W6CSF7</accession>
<evidence type="ECO:0000313" key="2">
    <source>
        <dbReference type="EMBL" id="GLI27658.1"/>
    </source>
</evidence>
<reference evidence="2" key="1">
    <citation type="submission" date="2022-12" db="EMBL/GenBank/DDBJ databases">
        <title>Reference genome sequencing for broad-spectrum identification of bacterial and archaeal isolates by mass spectrometry.</title>
        <authorList>
            <person name="Sekiguchi Y."/>
            <person name="Tourlousse D.M."/>
        </authorList>
    </citation>
    <scope>NUCLEOTIDE SEQUENCE</scope>
    <source>
        <strain evidence="2">14</strain>
    </source>
</reference>
<gene>
    <name evidence="2" type="ORF">ARHIZOSPH14_19000</name>
</gene>
<dbReference type="EMBL" id="BSDP01000001">
    <property type="protein sequence ID" value="GLI27658.1"/>
    <property type="molecule type" value="Genomic_DNA"/>
</dbReference>
<organism evidence="2 3">
    <name type="scientific">Agromyces rhizosphaerae</name>
    <dbReference type="NCBI Taxonomy" id="88374"/>
    <lineage>
        <taxon>Bacteria</taxon>
        <taxon>Bacillati</taxon>
        <taxon>Actinomycetota</taxon>
        <taxon>Actinomycetes</taxon>
        <taxon>Micrococcales</taxon>
        <taxon>Microbacteriaceae</taxon>
        <taxon>Agromyces</taxon>
    </lineage>
</organism>
<dbReference type="AlphaFoldDB" id="A0A9W6CSF7"/>